<sequence>MGKAQIIQHQARRILSQSNRNCLFRRSYETLPAANQTLPSRIKTDINQKASIIPLLEQWRKQGYEVNPSHLRGLIKNLSDCKNFTTALEASKWMFKHSVFDNFPEDCAAQLHLVNTVLGLEEAEKMFKNIPEKMRDYSVLLSSYTKPVRTVDKAEATFKKMRELGFLLKPYLFKSMICLYGQLQRLDMVEKLLYKLKKNNMEVGSLKVNNVSRVYANINAMEKFKTWVTKEGIELERDTIVAMAKAYHKAGSIEKAIEVHGDKAGSKTEVYHLWNLYKKKWKLKDDGYRSVINYLLKLDDVRQGA</sequence>
<dbReference type="Pfam" id="PF01535">
    <property type="entry name" value="PPR"/>
    <property type="match status" value="1"/>
</dbReference>
<protein>
    <submittedName>
        <fullName evidence="3">Uncharacterized protein</fullName>
    </submittedName>
</protein>
<dbReference type="Gene3D" id="1.25.40.10">
    <property type="entry name" value="Tetratricopeptide repeat domain"/>
    <property type="match status" value="1"/>
</dbReference>
<name>A0A654EHF0_ARATH</name>
<gene>
    <name evidence="3" type="ORF">AN1_LOCUS3681</name>
</gene>
<dbReference type="GO" id="GO:0003729">
    <property type="term" value="F:mRNA binding"/>
    <property type="evidence" value="ECO:0007669"/>
    <property type="project" value="UniProtKB-ARBA"/>
</dbReference>
<accession>A0A654EHF0</accession>
<evidence type="ECO:0000313" key="3">
    <source>
        <dbReference type="EMBL" id="VYS48198.1"/>
    </source>
</evidence>
<evidence type="ECO:0000256" key="1">
    <source>
        <dbReference type="ARBA" id="ARBA00007626"/>
    </source>
</evidence>
<reference evidence="3 4" key="1">
    <citation type="submission" date="2019-11" db="EMBL/GenBank/DDBJ databases">
        <authorList>
            <person name="Jiao W.-B."/>
            <person name="Schneeberger K."/>
        </authorList>
    </citation>
    <scope>NUCLEOTIDE SEQUENCE [LARGE SCALE GENOMIC DNA]</scope>
    <source>
        <strain evidence="4">cv. An-1</strain>
    </source>
</reference>
<dbReference type="FunFam" id="1.25.40.10:FF:001541">
    <property type="entry name" value="Pentatricopeptide repeat (PPR) superfamily protein"/>
    <property type="match status" value="1"/>
</dbReference>
<dbReference type="ExpressionAtlas" id="A0A654EHF0">
    <property type="expression patterns" value="baseline and differential"/>
</dbReference>
<dbReference type="InterPro" id="IPR011990">
    <property type="entry name" value="TPR-like_helical_dom_sf"/>
</dbReference>
<organism evidence="3 4">
    <name type="scientific">Arabidopsis thaliana</name>
    <name type="common">Mouse-ear cress</name>
    <dbReference type="NCBI Taxonomy" id="3702"/>
    <lineage>
        <taxon>Eukaryota</taxon>
        <taxon>Viridiplantae</taxon>
        <taxon>Streptophyta</taxon>
        <taxon>Embryophyta</taxon>
        <taxon>Tracheophyta</taxon>
        <taxon>Spermatophyta</taxon>
        <taxon>Magnoliopsida</taxon>
        <taxon>eudicotyledons</taxon>
        <taxon>Gunneridae</taxon>
        <taxon>Pentapetalae</taxon>
        <taxon>rosids</taxon>
        <taxon>malvids</taxon>
        <taxon>Brassicales</taxon>
        <taxon>Brassicaceae</taxon>
        <taxon>Camelineae</taxon>
        <taxon>Arabidopsis</taxon>
    </lineage>
</organism>
<dbReference type="Proteomes" id="UP000426265">
    <property type="component" value="Unassembled WGS sequence"/>
</dbReference>
<proteinExistence type="inferred from homology"/>
<evidence type="ECO:0000256" key="2">
    <source>
        <dbReference type="ARBA" id="ARBA00022737"/>
    </source>
</evidence>
<dbReference type="PANTHER" id="PTHR45717:SF18">
    <property type="entry name" value="PENTACOTRIPEPTIDE-REPEAT REGION OF PRORP DOMAIN-CONTAINING PROTEIN"/>
    <property type="match status" value="1"/>
</dbReference>
<dbReference type="InterPro" id="IPR002885">
    <property type="entry name" value="PPR_rpt"/>
</dbReference>
<dbReference type="EMBL" id="CACRSJ010000104">
    <property type="protein sequence ID" value="VYS48198.1"/>
    <property type="molecule type" value="Genomic_DNA"/>
</dbReference>
<keyword evidence="2" id="KW-0677">Repeat</keyword>
<dbReference type="PANTHER" id="PTHR45717">
    <property type="entry name" value="OS12G0527900 PROTEIN"/>
    <property type="match status" value="1"/>
</dbReference>
<dbReference type="AlphaFoldDB" id="A0A654EHF0"/>
<evidence type="ECO:0000313" key="4">
    <source>
        <dbReference type="Proteomes" id="UP000426265"/>
    </source>
</evidence>
<comment type="similarity">
    <text evidence="1">Belongs to the PPR family. P subfamily.</text>
</comment>